<comment type="caution">
    <text evidence="1">The sequence shown here is derived from an EMBL/GenBank/DDBJ whole genome shotgun (WGS) entry which is preliminary data.</text>
</comment>
<reference evidence="1" key="1">
    <citation type="submission" date="2021-06" db="EMBL/GenBank/DDBJ databases">
        <authorList>
            <person name="Kallberg Y."/>
            <person name="Tangrot J."/>
            <person name="Rosling A."/>
        </authorList>
    </citation>
    <scope>NUCLEOTIDE SEQUENCE</scope>
    <source>
        <strain evidence="1">UK204</strain>
    </source>
</reference>
<dbReference type="EMBL" id="CAJVPQ010000253">
    <property type="protein sequence ID" value="CAG8463063.1"/>
    <property type="molecule type" value="Genomic_DNA"/>
</dbReference>
<dbReference type="AlphaFoldDB" id="A0A9N8VQM4"/>
<accession>A0A9N8VQM4</accession>
<proteinExistence type="predicted"/>
<dbReference type="OrthoDB" id="2435836at2759"/>
<gene>
    <name evidence="1" type="ORF">FCALED_LOCUS1842</name>
</gene>
<keyword evidence="2" id="KW-1185">Reference proteome</keyword>
<organism evidence="1 2">
    <name type="scientific">Funneliformis caledonium</name>
    <dbReference type="NCBI Taxonomy" id="1117310"/>
    <lineage>
        <taxon>Eukaryota</taxon>
        <taxon>Fungi</taxon>
        <taxon>Fungi incertae sedis</taxon>
        <taxon>Mucoromycota</taxon>
        <taxon>Glomeromycotina</taxon>
        <taxon>Glomeromycetes</taxon>
        <taxon>Glomerales</taxon>
        <taxon>Glomeraceae</taxon>
        <taxon>Funneliformis</taxon>
    </lineage>
</organism>
<protein>
    <submittedName>
        <fullName evidence="1">8992_t:CDS:1</fullName>
    </submittedName>
</protein>
<dbReference type="Proteomes" id="UP000789570">
    <property type="component" value="Unassembled WGS sequence"/>
</dbReference>
<evidence type="ECO:0000313" key="1">
    <source>
        <dbReference type="EMBL" id="CAG8463063.1"/>
    </source>
</evidence>
<name>A0A9N8VQM4_9GLOM</name>
<evidence type="ECO:0000313" key="2">
    <source>
        <dbReference type="Proteomes" id="UP000789570"/>
    </source>
</evidence>
<sequence length="86" mass="10279">MSAQFFSKLSQNYIEILEDDIKEVALFYYDHCGPSFCNDLYVSSTDKGNYNYNYCYQDGYEKQIRDTQDNFSIEDYEVFQILKDEV</sequence>